<dbReference type="InterPro" id="IPR028943">
    <property type="entry name" value="ZorC_EH_Signature_dom"/>
</dbReference>
<dbReference type="EMBL" id="NHSD01000305">
    <property type="protein sequence ID" value="MBK5928455.1"/>
    <property type="molecule type" value="Genomic_DNA"/>
</dbReference>
<dbReference type="RefSeq" id="WP_201158220.1">
    <property type="nucleotide sequence ID" value="NZ_NHSD01000305.1"/>
</dbReference>
<accession>A0A934WIS6</accession>
<dbReference type="AlphaFoldDB" id="A0A934WIS6"/>
<name>A0A934WIS6_9RHOB</name>
<dbReference type="Proteomes" id="UP000706333">
    <property type="component" value="Unassembled WGS sequence"/>
</dbReference>
<proteinExistence type="predicted"/>
<organism evidence="2 3">
    <name type="scientific">Rhodobaculum claviforme</name>
    <dbReference type="NCBI Taxonomy" id="1549854"/>
    <lineage>
        <taxon>Bacteria</taxon>
        <taxon>Pseudomonadati</taxon>
        <taxon>Pseudomonadota</taxon>
        <taxon>Alphaproteobacteria</taxon>
        <taxon>Rhodobacterales</taxon>
        <taxon>Paracoccaceae</taxon>
        <taxon>Rhodobaculum</taxon>
    </lineage>
</organism>
<evidence type="ECO:0000313" key="3">
    <source>
        <dbReference type="Proteomes" id="UP000706333"/>
    </source>
</evidence>
<reference evidence="2" key="1">
    <citation type="submission" date="2017-05" db="EMBL/GenBank/DDBJ databases">
        <authorList>
            <person name="Imhoff J.F."/>
            <person name="Rahn T."/>
            <person name="Kuenzel S."/>
            <person name="Neulinger S.C."/>
        </authorList>
    </citation>
    <scope>NUCLEOTIDE SEQUENCE</scope>
    <source>
        <strain evidence="2">LMG 28126</strain>
    </source>
</reference>
<comment type="caution">
    <text evidence="2">The sequence shown here is derived from an EMBL/GenBank/DDBJ whole genome shotgun (WGS) entry which is preliminary data.</text>
</comment>
<dbReference type="Pfam" id="PF15611">
    <property type="entry name" value="EH_Signature"/>
    <property type="match status" value="1"/>
</dbReference>
<protein>
    <recommendedName>
        <fullName evidence="1">Zorya protein ZorC EH domain-containing protein</fullName>
    </recommendedName>
</protein>
<keyword evidence="3" id="KW-1185">Reference proteome</keyword>
<evidence type="ECO:0000313" key="2">
    <source>
        <dbReference type="EMBL" id="MBK5928455.1"/>
    </source>
</evidence>
<sequence>MRLSERLAEPMRPGRLELTSPALLEAAVKRIGERWPDLPRLPAEADREKVLRHFALRVKNGDWEGCTLADAARALRIACLPEFRQPIYQKALRLLLDEVGHQRKPLLVSAAATAYLETWEPNNLYTRALAQRLSRIAPSDFPARWRRIIADFPSLFDATAAHLAVAERMARSEDPWTELRTLGVPDPHGPGLWAAAQGEWLKRIAPTLATEAGIDRLLRWLRPDPARPALPAARAAAVIEALVRAWGERTPPEGLVDRITGRLSDLYGDPRLSLGGPWGAIDRGLLETYRRWLTGANLRLFLDVITEAERRHTRADESHMWAPRRTFWLGLYEQGRIREAWPAFSPEAALVARNMLGRRNLRLDHGRQTGRSNNTSILIMRIGDKVVVEGSHSYKVHIFCAAAGSAPPLYGRFYDCEDIRLTPKHGEFAHRGDWQTRVRWGIDRPC</sequence>
<reference evidence="2" key="2">
    <citation type="journal article" date="2020" name="Microorganisms">
        <title>Osmotic Adaptation and Compatible Solute Biosynthesis of Phototrophic Bacteria as Revealed from Genome Analyses.</title>
        <authorList>
            <person name="Imhoff J.F."/>
            <person name="Rahn T."/>
            <person name="Kunzel S."/>
            <person name="Keller A."/>
            <person name="Neulinger S.C."/>
        </authorList>
    </citation>
    <scope>NUCLEOTIDE SEQUENCE</scope>
    <source>
        <strain evidence="2">LMG 28126</strain>
    </source>
</reference>
<feature type="domain" description="Zorya protein ZorC EH" evidence="1">
    <location>
        <begin position="99"/>
        <end position="438"/>
    </location>
</feature>
<evidence type="ECO:0000259" key="1">
    <source>
        <dbReference type="Pfam" id="PF15611"/>
    </source>
</evidence>
<gene>
    <name evidence="2" type="ORF">CCR87_14150</name>
</gene>